<evidence type="ECO:0000313" key="2">
    <source>
        <dbReference type="Proteomes" id="UP000799750"/>
    </source>
</evidence>
<dbReference type="OrthoDB" id="3508947at2759"/>
<protein>
    <recommendedName>
        <fullName evidence="3">ABM domain-containing protein</fullName>
    </recommendedName>
</protein>
<reference evidence="1" key="1">
    <citation type="journal article" date="2020" name="Stud. Mycol.">
        <title>101 Dothideomycetes genomes: a test case for predicting lifestyles and emergence of pathogens.</title>
        <authorList>
            <person name="Haridas S."/>
            <person name="Albert R."/>
            <person name="Binder M."/>
            <person name="Bloem J."/>
            <person name="Labutti K."/>
            <person name="Salamov A."/>
            <person name="Andreopoulos B."/>
            <person name="Baker S."/>
            <person name="Barry K."/>
            <person name="Bills G."/>
            <person name="Bluhm B."/>
            <person name="Cannon C."/>
            <person name="Castanera R."/>
            <person name="Culley D."/>
            <person name="Daum C."/>
            <person name="Ezra D."/>
            <person name="Gonzalez J."/>
            <person name="Henrissat B."/>
            <person name="Kuo A."/>
            <person name="Liang C."/>
            <person name="Lipzen A."/>
            <person name="Lutzoni F."/>
            <person name="Magnuson J."/>
            <person name="Mondo S."/>
            <person name="Nolan M."/>
            <person name="Ohm R."/>
            <person name="Pangilinan J."/>
            <person name="Park H.-J."/>
            <person name="Ramirez L."/>
            <person name="Alfaro M."/>
            <person name="Sun H."/>
            <person name="Tritt A."/>
            <person name="Yoshinaga Y."/>
            <person name="Zwiers L.-H."/>
            <person name="Turgeon B."/>
            <person name="Goodwin S."/>
            <person name="Spatafora J."/>
            <person name="Crous P."/>
            <person name="Grigoriev I."/>
        </authorList>
    </citation>
    <scope>NUCLEOTIDE SEQUENCE</scope>
    <source>
        <strain evidence="1">CBS 269.34</strain>
    </source>
</reference>
<accession>A0A6A6R8Z1</accession>
<proteinExistence type="predicted"/>
<gene>
    <name evidence="1" type="ORF">BU16DRAFT_533816</name>
</gene>
<evidence type="ECO:0008006" key="3">
    <source>
        <dbReference type="Google" id="ProtNLM"/>
    </source>
</evidence>
<keyword evidence="2" id="KW-1185">Reference proteome</keyword>
<dbReference type="Proteomes" id="UP000799750">
    <property type="component" value="Unassembled WGS sequence"/>
</dbReference>
<organism evidence="1 2">
    <name type="scientific">Lophium mytilinum</name>
    <dbReference type="NCBI Taxonomy" id="390894"/>
    <lineage>
        <taxon>Eukaryota</taxon>
        <taxon>Fungi</taxon>
        <taxon>Dikarya</taxon>
        <taxon>Ascomycota</taxon>
        <taxon>Pezizomycotina</taxon>
        <taxon>Dothideomycetes</taxon>
        <taxon>Pleosporomycetidae</taxon>
        <taxon>Mytilinidiales</taxon>
        <taxon>Mytilinidiaceae</taxon>
        <taxon>Lophium</taxon>
    </lineage>
</organism>
<sequence>MDTTCPPFYVVARVIGSPNSFKRWTDVLTPLCAVSATEPQGNSYYWGRDDSGAAPDTLWGLEGYTHAIGFFTGHPSSDVFKREMGIVEREGLLGEDYDLKHYDFAGGWLTREDDAEKDAQDSYVAVHHFWAKERGRREALIGWLLALAGKAREEVAGGVQSAAVLRECNDLRLATLWVRTRSKAEFEKYQASEVYKEIIGGELKEGGSVVGKVELHTSQNFIGHIDKTPAVKQVGSHEINFGRVRG</sequence>
<evidence type="ECO:0000313" key="1">
    <source>
        <dbReference type="EMBL" id="KAF2501099.1"/>
    </source>
</evidence>
<dbReference type="AlphaFoldDB" id="A0A6A6R8Z1"/>
<dbReference type="EMBL" id="MU004182">
    <property type="protein sequence ID" value="KAF2501099.1"/>
    <property type="molecule type" value="Genomic_DNA"/>
</dbReference>
<name>A0A6A6R8Z1_9PEZI</name>